<keyword evidence="3 10" id="KW-0560">Oxidoreductase</keyword>
<dbReference type="EC" id="1.1.1.94" evidence="11"/>
<feature type="domain" description="Glycerol-3-phosphate dehydrogenase NAD-dependent N-terminal" evidence="12">
    <location>
        <begin position="6"/>
        <end position="162"/>
    </location>
</feature>
<dbReference type="GO" id="GO:0046168">
    <property type="term" value="P:glycerol-3-phosphate catabolic process"/>
    <property type="evidence" value="ECO:0007669"/>
    <property type="project" value="InterPro"/>
</dbReference>
<evidence type="ECO:0000313" key="14">
    <source>
        <dbReference type="EMBL" id="HJG89715.1"/>
    </source>
</evidence>
<evidence type="ECO:0000256" key="11">
    <source>
        <dbReference type="RuleBase" id="RU000439"/>
    </source>
</evidence>
<keyword evidence="2" id="KW-0444">Lipid biosynthesis</keyword>
<accession>A0A921MSD4</accession>
<evidence type="ECO:0000256" key="5">
    <source>
        <dbReference type="ARBA" id="ARBA00023209"/>
    </source>
</evidence>
<proteinExistence type="inferred from homology"/>
<comment type="similarity">
    <text evidence="1 10">Belongs to the NAD-dependent glycerol-3-phosphate dehydrogenase family.</text>
</comment>
<dbReference type="PANTHER" id="PTHR11728">
    <property type="entry name" value="GLYCEROL-3-PHOSPHATE DEHYDROGENASE"/>
    <property type="match status" value="1"/>
</dbReference>
<dbReference type="Gene3D" id="3.40.50.720">
    <property type="entry name" value="NAD(P)-binding Rossmann-like Domain"/>
    <property type="match status" value="1"/>
</dbReference>
<feature type="domain" description="Glycerol-3-phosphate dehydrogenase NAD-dependent C-terminal" evidence="13">
    <location>
        <begin position="183"/>
        <end position="323"/>
    </location>
</feature>
<evidence type="ECO:0000256" key="3">
    <source>
        <dbReference type="ARBA" id="ARBA00023002"/>
    </source>
</evidence>
<gene>
    <name evidence="14" type="ORF">K8U91_09655</name>
</gene>
<keyword evidence="6" id="KW-1208">Phospholipid metabolism</keyword>
<dbReference type="SUPFAM" id="SSF51735">
    <property type="entry name" value="NAD(P)-binding Rossmann-fold domains"/>
    <property type="match status" value="1"/>
</dbReference>
<name>A0A921MSD4_9BACT</name>
<keyword evidence="4" id="KW-0443">Lipid metabolism</keyword>
<organism evidence="14 15">
    <name type="scientific">Barnesiella viscericola</name>
    <dbReference type="NCBI Taxonomy" id="397865"/>
    <lineage>
        <taxon>Bacteria</taxon>
        <taxon>Pseudomonadati</taxon>
        <taxon>Bacteroidota</taxon>
        <taxon>Bacteroidia</taxon>
        <taxon>Bacteroidales</taxon>
        <taxon>Barnesiellaceae</taxon>
        <taxon>Barnesiella</taxon>
    </lineage>
</organism>
<evidence type="ECO:0000259" key="13">
    <source>
        <dbReference type="Pfam" id="PF07479"/>
    </source>
</evidence>
<dbReference type="Pfam" id="PF07479">
    <property type="entry name" value="NAD_Gly3P_dh_C"/>
    <property type="match status" value="1"/>
</dbReference>
<protein>
    <recommendedName>
        <fullName evidence="11">Glycerol-3-phosphate dehydrogenase</fullName>
        <ecNumber evidence="11">1.1.1.94</ecNumber>
    </recommendedName>
</protein>
<dbReference type="EMBL" id="DYUD01000025">
    <property type="protein sequence ID" value="HJG89715.1"/>
    <property type="molecule type" value="Genomic_DNA"/>
</dbReference>
<feature type="binding site" evidence="9">
    <location>
        <position position="258"/>
    </location>
    <ligand>
        <name>NAD(+)</name>
        <dbReference type="ChEBI" id="CHEBI:57540"/>
    </ligand>
</feature>
<dbReference type="GO" id="GO:0005975">
    <property type="term" value="P:carbohydrate metabolic process"/>
    <property type="evidence" value="ECO:0007669"/>
    <property type="project" value="InterPro"/>
</dbReference>
<comment type="caution">
    <text evidence="14">The sequence shown here is derived from an EMBL/GenBank/DDBJ whole genome shotgun (WGS) entry which is preliminary data.</text>
</comment>
<dbReference type="NCBIfam" id="NF000942">
    <property type="entry name" value="PRK00094.1-4"/>
    <property type="match status" value="1"/>
</dbReference>
<dbReference type="SUPFAM" id="SSF48179">
    <property type="entry name" value="6-phosphogluconate dehydrogenase C-terminal domain-like"/>
    <property type="match status" value="1"/>
</dbReference>
<evidence type="ECO:0000313" key="15">
    <source>
        <dbReference type="Proteomes" id="UP000757103"/>
    </source>
</evidence>
<dbReference type="InterPro" id="IPR036291">
    <property type="entry name" value="NAD(P)-bd_dom_sf"/>
</dbReference>
<feature type="active site" description="Proton acceptor" evidence="7">
    <location>
        <position position="194"/>
    </location>
</feature>
<feature type="binding site" evidence="9">
    <location>
        <position position="143"/>
    </location>
    <ligand>
        <name>NAD(+)</name>
        <dbReference type="ChEBI" id="CHEBI:57540"/>
    </ligand>
</feature>
<evidence type="ECO:0000256" key="2">
    <source>
        <dbReference type="ARBA" id="ARBA00022516"/>
    </source>
</evidence>
<evidence type="ECO:0000256" key="4">
    <source>
        <dbReference type="ARBA" id="ARBA00023098"/>
    </source>
</evidence>
<dbReference type="InterPro" id="IPR011128">
    <property type="entry name" value="G3P_DH_NAD-dep_N"/>
</dbReference>
<dbReference type="Proteomes" id="UP000757103">
    <property type="component" value="Unassembled WGS sequence"/>
</dbReference>
<evidence type="ECO:0000256" key="10">
    <source>
        <dbReference type="RuleBase" id="RU000437"/>
    </source>
</evidence>
<sequence>MTIPGKIAIMGGGSWATALAKLVLNNADNILWYMRRDDRIADFKQTGHNPVYLSDIAFDTSRIHFSSDINEIAQAADTLVLVTPSPYMKEHLKKLTTDISGKFVVTAIKGIVPDENMLVTEYLHEFYHVPESQLAVIGGPCHAEEVALERLSYLTVGCTEVERAHALANTLNSAKLKTIVSTDVRGIEYSAVLKNVYAIAAGICHGMKSGDNFQAMLVSNALNEMDRFLRVASPCERNISDSVYLGDLLVTAYSRFSRNHNFGSMIGRGYSVNAAKMEMEMIAEGYFGTKCMYEINERYHVNMPILQCVYDILYKKVLPRHAIEQIYDTFL</sequence>
<dbReference type="InterPro" id="IPR006168">
    <property type="entry name" value="G3P_DH_NAD-dep"/>
</dbReference>
<comment type="catalytic activity">
    <reaction evidence="11">
        <text>sn-glycerol 3-phosphate + NADP(+) = dihydroxyacetone phosphate + NADPH + H(+)</text>
        <dbReference type="Rhea" id="RHEA:11096"/>
        <dbReference type="ChEBI" id="CHEBI:15378"/>
        <dbReference type="ChEBI" id="CHEBI:57597"/>
        <dbReference type="ChEBI" id="CHEBI:57642"/>
        <dbReference type="ChEBI" id="CHEBI:57783"/>
        <dbReference type="ChEBI" id="CHEBI:58349"/>
        <dbReference type="EC" id="1.1.1.94"/>
    </reaction>
</comment>
<evidence type="ECO:0000256" key="6">
    <source>
        <dbReference type="ARBA" id="ARBA00023264"/>
    </source>
</evidence>
<evidence type="ECO:0000256" key="8">
    <source>
        <dbReference type="PIRSR" id="PIRSR000114-2"/>
    </source>
</evidence>
<dbReference type="AlphaFoldDB" id="A0A921MSD4"/>
<reference evidence="14" key="2">
    <citation type="submission" date="2021-09" db="EMBL/GenBank/DDBJ databases">
        <authorList>
            <person name="Gilroy R."/>
        </authorList>
    </citation>
    <scope>NUCLEOTIDE SEQUENCE</scope>
    <source>
        <strain evidence="14">CHK121-7720</strain>
    </source>
</reference>
<dbReference type="InterPro" id="IPR008927">
    <property type="entry name" value="6-PGluconate_DH-like_C_sf"/>
</dbReference>
<dbReference type="InterPro" id="IPR013328">
    <property type="entry name" value="6PGD_dom2"/>
</dbReference>
<dbReference type="GO" id="GO:0005829">
    <property type="term" value="C:cytosol"/>
    <property type="evidence" value="ECO:0007669"/>
    <property type="project" value="TreeGrafter"/>
</dbReference>
<dbReference type="RefSeq" id="WP_273306781.1">
    <property type="nucleotide sequence ID" value="NZ_DYUD01000025.1"/>
</dbReference>
<dbReference type="PANTHER" id="PTHR11728:SF1">
    <property type="entry name" value="GLYCEROL-3-PHOSPHATE DEHYDROGENASE [NAD(+)] 2, CHLOROPLASTIC"/>
    <property type="match status" value="1"/>
</dbReference>
<dbReference type="NCBIfam" id="NF000940">
    <property type="entry name" value="PRK00094.1-2"/>
    <property type="match status" value="1"/>
</dbReference>
<reference evidence="14" key="1">
    <citation type="journal article" date="2021" name="PeerJ">
        <title>Extensive microbial diversity within the chicken gut microbiome revealed by metagenomics and culture.</title>
        <authorList>
            <person name="Gilroy R."/>
            <person name="Ravi A."/>
            <person name="Getino M."/>
            <person name="Pursley I."/>
            <person name="Horton D.L."/>
            <person name="Alikhan N.F."/>
            <person name="Baker D."/>
            <person name="Gharbi K."/>
            <person name="Hall N."/>
            <person name="Watson M."/>
            <person name="Adriaenssens E.M."/>
            <person name="Foster-Nyarko E."/>
            <person name="Jarju S."/>
            <person name="Secka A."/>
            <person name="Antonio M."/>
            <person name="Oren A."/>
            <person name="Chaudhuri R.R."/>
            <person name="La Ragione R."/>
            <person name="Hildebrand F."/>
            <person name="Pallen M.J."/>
        </authorList>
    </citation>
    <scope>NUCLEOTIDE SEQUENCE</scope>
    <source>
        <strain evidence="14">CHK121-7720</strain>
    </source>
</reference>
<dbReference type="Pfam" id="PF01210">
    <property type="entry name" value="NAD_Gly3P_dh_N"/>
    <property type="match status" value="1"/>
</dbReference>
<evidence type="ECO:0000256" key="7">
    <source>
        <dbReference type="PIRSR" id="PIRSR000114-1"/>
    </source>
</evidence>
<dbReference type="InterPro" id="IPR006109">
    <property type="entry name" value="G3P_DH_NAD-dep_C"/>
</dbReference>
<dbReference type="GO" id="GO:0047952">
    <property type="term" value="F:glycerol-3-phosphate dehydrogenase [NAD(P)+] activity"/>
    <property type="evidence" value="ECO:0007669"/>
    <property type="project" value="UniProtKB-EC"/>
</dbReference>
<keyword evidence="9 10" id="KW-0520">NAD</keyword>
<keyword evidence="5" id="KW-0594">Phospholipid biosynthesis</keyword>
<dbReference type="PIRSF" id="PIRSF000114">
    <property type="entry name" value="Glycerol-3-P_dh"/>
    <property type="match status" value="1"/>
</dbReference>
<evidence type="ECO:0000256" key="9">
    <source>
        <dbReference type="PIRSR" id="PIRSR000114-3"/>
    </source>
</evidence>
<dbReference type="Gene3D" id="1.10.1040.10">
    <property type="entry name" value="N-(1-d-carboxylethyl)-l-norvaline Dehydrogenase, domain 2"/>
    <property type="match status" value="1"/>
</dbReference>
<dbReference type="GO" id="GO:0051287">
    <property type="term" value="F:NAD binding"/>
    <property type="evidence" value="ECO:0007669"/>
    <property type="project" value="InterPro"/>
</dbReference>
<dbReference type="PRINTS" id="PR00077">
    <property type="entry name" value="GPDHDRGNASE"/>
</dbReference>
<feature type="binding site" evidence="8">
    <location>
        <position position="109"/>
    </location>
    <ligand>
        <name>substrate</name>
    </ligand>
</feature>
<feature type="binding site" evidence="8">
    <location>
        <begin position="258"/>
        <end position="259"/>
    </location>
    <ligand>
        <name>substrate</name>
    </ligand>
</feature>
<evidence type="ECO:0000256" key="1">
    <source>
        <dbReference type="ARBA" id="ARBA00011009"/>
    </source>
</evidence>
<dbReference type="GO" id="GO:0008654">
    <property type="term" value="P:phospholipid biosynthetic process"/>
    <property type="evidence" value="ECO:0007669"/>
    <property type="project" value="UniProtKB-KW"/>
</dbReference>
<evidence type="ECO:0000259" key="12">
    <source>
        <dbReference type="Pfam" id="PF01210"/>
    </source>
</evidence>